<feature type="transmembrane region" description="Helical" evidence="5">
    <location>
        <begin position="316"/>
        <end position="349"/>
    </location>
</feature>
<keyword evidence="3 5" id="KW-1133">Transmembrane helix</keyword>
<evidence type="ECO:0000256" key="2">
    <source>
        <dbReference type="ARBA" id="ARBA00022692"/>
    </source>
</evidence>
<keyword evidence="2 5" id="KW-0812">Transmembrane</keyword>
<proteinExistence type="predicted"/>
<evidence type="ECO:0000313" key="6">
    <source>
        <dbReference type="EMBL" id="MBS6941145.1"/>
    </source>
</evidence>
<dbReference type="GO" id="GO:0015108">
    <property type="term" value="F:chloride transmembrane transporter activity"/>
    <property type="evidence" value="ECO:0007669"/>
    <property type="project" value="InterPro"/>
</dbReference>
<keyword evidence="4 5" id="KW-0472">Membrane</keyword>
<dbReference type="InterPro" id="IPR050368">
    <property type="entry name" value="ClC-type_chloride_channel"/>
</dbReference>
<dbReference type="Proteomes" id="UP000727506">
    <property type="component" value="Unassembled WGS sequence"/>
</dbReference>
<evidence type="ECO:0000313" key="7">
    <source>
        <dbReference type="Proteomes" id="UP000727506"/>
    </source>
</evidence>
<comment type="caution">
    <text evidence="6">The sequence shown here is derived from an EMBL/GenBank/DDBJ whole genome shotgun (WGS) entry which is preliminary data.</text>
</comment>
<dbReference type="PANTHER" id="PTHR43427">
    <property type="entry name" value="CHLORIDE CHANNEL PROTEIN CLC-E"/>
    <property type="match status" value="1"/>
</dbReference>
<comment type="subcellular location">
    <subcellularLocation>
        <location evidence="1">Membrane</location>
        <topology evidence="1">Multi-pass membrane protein</topology>
    </subcellularLocation>
</comment>
<feature type="transmembrane region" description="Helical" evidence="5">
    <location>
        <begin position="246"/>
        <end position="267"/>
    </location>
</feature>
<sequence length="397" mass="40526">MSSSESLAGPKRVASIAVLAGVAFILGVPVGFVLWTLLSIAYALCDLVWKGIGATTGWVLFPLVACGVGGVLIGAWNARFKSAPLPFYQVMAQAKREGGYRLEKPAASAVSFFLPIAFGGAVGPEAGLMGMIAAGCTWVGSRLRLLAEKLGLQENARSSRAFLTKGPRRAVYAAGAAGGIAGVVLYTAFLPGGMALPRFGAPAAFSPYAALCALACVLAGWALVVLYHLSVAAAGRIAAAFGDRGVLRTAVCGLVLGAVAVFLPYVLFPGTQQFDAIAESWQGMTGWALLATGVLKTCLVGFCLNMGWSGGPYLPLVFCAAVLGYGMASVLGADAAVCVCAAVCSLMGAFVGKFFGAFLFMLLLFAPQSIPLVAVCTAAGAALPMPRVCKPNDAACG</sequence>
<evidence type="ECO:0000256" key="4">
    <source>
        <dbReference type="ARBA" id="ARBA00023136"/>
    </source>
</evidence>
<name>A0A943YVV3_9ACTN</name>
<gene>
    <name evidence="6" type="ORF">KH142_06675</name>
</gene>
<feature type="transmembrane region" description="Helical" evidence="5">
    <location>
        <begin position="355"/>
        <end position="383"/>
    </location>
</feature>
<feature type="transmembrane region" description="Helical" evidence="5">
    <location>
        <begin position="12"/>
        <end position="38"/>
    </location>
</feature>
<feature type="transmembrane region" description="Helical" evidence="5">
    <location>
        <begin position="58"/>
        <end position="78"/>
    </location>
</feature>
<accession>A0A943YVV3</accession>
<evidence type="ECO:0000256" key="1">
    <source>
        <dbReference type="ARBA" id="ARBA00004141"/>
    </source>
</evidence>
<dbReference type="InterPro" id="IPR001807">
    <property type="entry name" value="ClC"/>
</dbReference>
<dbReference type="EMBL" id="JAGZSV010000123">
    <property type="protein sequence ID" value="MBS6941145.1"/>
    <property type="molecule type" value="Genomic_DNA"/>
</dbReference>
<evidence type="ECO:0000256" key="3">
    <source>
        <dbReference type="ARBA" id="ARBA00022989"/>
    </source>
</evidence>
<dbReference type="Pfam" id="PF00654">
    <property type="entry name" value="Voltage_CLC"/>
    <property type="match status" value="1"/>
</dbReference>
<evidence type="ECO:0000256" key="5">
    <source>
        <dbReference type="SAM" id="Phobius"/>
    </source>
</evidence>
<protein>
    <submittedName>
        <fullName evidence="6">Chloride channel protein</fullName>
    </submittedName>
</protein>
<dbReference type="PANTHER" id="PTHR43427:SF12">
    <property type="entry name" value="CHLORIDE TRANSPORTER"/>
    <property type="match status" value="1"/>
</dbReference>
<reference evidence="6" key="1">
    <citation type="submission" date="2021-02" db="EMBL/GenBank/DDBJ databases">
        <title>Infant gut strain persistence is associated with maternal origin, phylogeny, and functional potential including surface adhesion and iron acquisition.</title>
        <authorList>
            <person name="Lou Y.C."/>
        </authorList>
    </citation>
    <scope>NUCLEOTIDE SEQUENCE</scope>
    <source>
        <strain evidence="6">L2_039_000G1_dasL2_039_000G1_concoct_11</strain>
    </source>
</reference>
<feature type="transmembrane region" description="Helical" evidence="5">
    <location>
        <begin position="170"/>
        <end position="188"/>
    </location>
</feature>
<dbReference type="InterPro" id="IPR014743">
    <property type="entry name" value="Cl-channel_core"/>
</dbReference>
<organism evidence="6 7">
    <name type="scientific">Slackia piriformis</name>
    <dbReference type="NCBI Taxonomy" id="626934"/>
    <lineage>
        <taxon>Bacteria</taxon>
        <taxon>Bacillati</taxon>
        <taxon>Actinomycetota</taxon>
        <taxon>Coriobacteriia</taxon>
        <taxon>Eggerthellales</taxon>
        <taxon>Eggerthellaceae</taxon>
        <taxon>Slackia</taxon>
    </lineage>
</organism>
<dbReference type="SUPFAM" id="SSF81340">
    <property type="entry name" value="Clc chloride channel"/>
    <property type="match status" value="1"/>
</dbReference>
<feature type="transmembrane region" description="Helical" evidence="5">
    <location>
        <begin position="208"/>
        <end position="234"/>
    </location>
</feature>
<dbReference type="Gene3D" id="1.10.3080.10">
    <property type="entry name" value="Clc chloride channel"/>
    <property type="match status" value="2"/>
</dbReference>
<feature type="transmembrane region" description="Helical" evidence="5">
    <location>
        <begin position="287"/>
        <end position="304"/>
    </location>
</feature>
<dbReference type="GO" id="GO:0016020">
    <property type="term" value="C:membrane"/>
    <property type="evidence" value="ECO:0007669"/>
    <property type="project" value="UniProtKB-SubCell"/>
</dbReference>
<dbReference type="AlphaFoldDB" id="A0A943YVV3"/>